<name>A0A150XMX5_9BACT</name>
<feature type="domain" description="ABC3 transporter permease C-terminal" evidence="7">
    <location>
        <begin position="304"/>
        <end position="417"/>
    </location>
</feature>
<evidence type="ECO:0000256" key="1">
    <source>
        <dbReference type="ARBA" id="ARBA00004651"/>
    </source>
</evidence>
<dbReference type="Proteomes" id="UP000075663">
    <property type="component" value="Unassembled WGS sequence"/>
</dbReference>
<evidence type="ECO:0000313" key="9">
    <source>
        <dbReference type="EMBL" id="KYG79972.1"/>
    </source>
</evidence>
<keyword evidence="3 6" id="KW-0812">Transmembrane</keyword>
<sequence length="808" mass="89870">MYVNMLRNYFKVALRSIFRQKAYAFINIFGLAIGMCCCLLIVSFVVDELSYDKFHPNSESTFRIALDRKFPDNGFQYARSPMPMGMTLYNELPEITAATRLYNSFGSVTIEKDDQYFDERNVIAADSNFFDFFGAKLILGDVETVLNEPNSLVITTEMANKYFGSTDVIGKQLEMQNIGQMLVKGVVEPLPSNSHFHFDFLFSLNTIPSLYNNQFWGSYVAYNYVKMEASSVPIVERKLQEVLQRNMEPQIQSILGISWQQYEEAGNAHRYFFQPISEIHLNSNLQWELEPNGSASTVYLFAGISAFILLIACVNFINLATARSANRAKEVGMRKVLGALKGQLVFQFLAESIIMCLLALVLAVGMTALLLPFFNELAGKSIELNTFFTPLVLFSMLGFSLLLGVAAGLYPAFYLSAFKPVTVLKGKLTGGAKNSWLRNGLVIFQFAVSAILVVGTIVIYQQLQYMNEKSLGFDKDQLVVIERANLLRGQSNTFKNALLNNPNILEVSGVNTIPGRQVVGGTFTDVTGDASDRFLLPNLRGDYDLISTMGLEVVEGRAFNPEVVSDSSAVIINEAAARIFKWENPIGKQLQPINGPIYNVIGVVKDFHFESLHQEIGPLAIFASNLNARASNLIIVKTNSTNVKSTLDFMDAQWKEFIPDRPLAYRFVNEEFGALYQAEQRSGKVFTSFSVLAIIIACLGAFGLAAFLATQRTKEIGVRKVLGASTFGIVQLLSKDFVKLVLIANLIAIPITYLAMKEWLQNFAYSIDVNGYTFVFVAFGSILIALITVSYHSIKAAFNNPADTLHAE</sequence>
<feature type="transmembrane region" description="Helical" evidence="6">
    <location>
        <begin position="689"/>
        <end position="710"/>
    </location>
</feature>
<evidence type="ECO:0000256" key="4">
    <source>
        <dbReference type="ARBA" id="ARBA00022989"/>
    </source>
</evidence>
<evidence type="ECO:0008006" key="11">
    <source>
        <dbReference type="Google" id="ProtNLM"/>
    </source>
</evidence>
<feature type="transmembrane region" description="Helical" evidence="6">
    <location>
        <begin position="344"/>
        <end position="371"/>
    </location>
</feature>
<feature type="domain" description="MacB-like periplasmic core" evidence="8">
    <location>
        <begin position="449"/>
        <end position="641"/>
    </location>
</feature>
<feature type="transmembrane region" description="Helical" evidence="6">
    <location>
        <begin position="771"/>
        <end position="791"/>
    </location>
</feature>
<proteinExistence type="predicted"/>
<organism evidence="9 10">
    <name type="scientific">Roseivirga seohaensis</name>
    <dbReference type="NCBI Taxonomy" id="1914963"/>
    <lineage>
        <taxon>Bacteria</taxon>
        <taxon>Pseudomonadati</taxon>
        <taxon>Bacteroidota</taxon>
        <taxon>Cytophagia</taxon>
        <taxon>Cytophagales</taxon>
        <taxon>Roseivirgaceae</taxon>
        <taxon>Roseivirga</taxon>
    </lineage>
</organism>
<evidence type="ECO:0000256" key="2">
    <source>
        <dbReference type="ARBA" id="ARBA00022475"/>
    </source>
</evidence>
<evidence type="ECO:0000259" key="7">
    <source>
        <dbReference type="Pfam" id="PF02687"/>
    </source>
</evidence>
<evidence type="ECO:0000256" key="6">
    <source>
        <dbReference type="SAM" id="Phobius"/>
    </source>
</evidence>
<dbReference type="PANTHER" id="PTHR30572">
    <property type="entry name" value="MEMBRANE COMPONENT OF TRANSPORTER-RELATED"/>
    <property type="match status" value="1"/>
</dbReference>
<accession>A0A150XMX5</accession>
<evidence type="ECO:0000313" key="10">
    <source>
        <dbReference type="Proteomes" id="UP000075663"/>
    </source>
</evidence>
<dbReference type="InterPro" id="IPR003838">
    <property type="entry name" value="ABC3_permease_C"/>
</dbReference>
<keyword evidence="4 6" id="KW-1133">Transmembrane helix</keyword>
<feature type="transmembrane region" description="Helical" evidence="6">
    <location>
        <begin position="21"/>
        <end position="46"/>
    </location>
</feature>
<dbReference type="GO" id="GO:0022857">
    <property type="term" value="F:transmembrane transporter activity"/>
    <property type="evidence" value="ECO:0007669"/>
    <property type="project" value="TreeGrafter"/>
</dbReference>
<comment type="subcellular location">
    <subcellularLocation>
        <location evidence="1">Cell membrane</location>
        <topology evidence="1">Multi-pass membrane protein</topology>
    </subcellularLocation>
</comment>
<feature type="transmembrane region" description="Helical" evidence="6">
    <location>
        <begin position="391"/>
        <end position="415"/>
    </location>
</feature>
<reference evidence="9 10" key="1">
    <citation type="submission" date="2016-01" db="EMBL/GenBank/DDBJ databases">
        <title>Genome sequencing of Roseivirga seohaensis SW-152.</title>
        <authorList>
            <person name="Selvaratnam C."/>
            <person name="Thevarajoo S."/>
            <person name="Goh K.M."/>
            <person name="Ee R."/>
            <person name="Chan K.-G."/>
            <person name="Chong C.S."/>
        </authorList>
    </citation>
    <scope>NUCLEOTIDE SEQUENCE [LARGE SCALE GENOMIC DNA]</scope>
    <source>
        <strain evidence="9 10">SW-152</strain>
    </source>
</reference>
<gene>
    <name evidence="9" type="ORF">AWW67_11750</name>
</gene>
<feature type="domain" description="MacB-like periplasmic core" evidence="8">
    <location>
        <begin position="25"/>
        <end position="228"/>
    </location>
</feature>
<dbReference type="InterPro" id="IPR025857">
    <property type="entry name" value="MacB_PCD"/>
</dbReference>
<dbReference type="GO" id="GO:0005886">
    <property type="term" value="C:plasma membrane"/>
    <property type="evidence" value="ECO:0007669"/>
    <property type="project" value="UniProtKB-SubCell"/>
</dbReference>
<dbReference type="Pfam" id="PF02687">
    <property type="entry name" value="FtsX"/>
    <property type="match status" value="2"/>
</dbReference>
<evidence type="ECO:0000256" key="5">
    <source>
        <dbReference type="ARBA" id="ARBA00023136"/>
    </source>
</evidence>
<feature type="transmembrane region" description="Helical" evidence="6">
    <location>
        <begin position="737"/>
        <end position="756"/>
    </location>
</feature>
<dbReference type="PANTHER" id="PTHR30572:SF18">
    <property type="entry name" value="ABC-TYPE MACROLIDE FAMILY EXPORT SYSTEM PERMEASE COMPONENT 2"/>
    <property type="match status" value="1"/>
</dbReference>
<protein>
    <recommendedName>
        <fullName evidence="11">ABC transporter permease</fullName>
    </recommendedName>
</protein>
<keyword evidence="5 6" id="KW-0472">Membrane</keyword>
<feature type="transmembrane region" description="Helical" evidence="6">
    <location>
        <begin position="298"/>
        <end position="323"/>
    </location>
</feature>
<comment type="caution">
    <text evidence="9">The sequence shown here is derived from an EMBL/GenBank/DDBJ whole genome shotgun (WGS) entry which is preliminary data.</text>
</comment>
<feature type="domain" description="ABC3 transporter permease C-terminal" evidence="7">
    <location>
        <begin position="688"/>
        <end position="801"/>
    </location>
</feature>
<evidence type="ECO:0000256" key="3">
    <source>
        <dbReference type="ARBA" id="ARBA00022692"/>
    </source>
</evidence>
<evidence type="ECO:0000259" key="8">
    <source>
        <dbReference type="Pfam" id="PF12704"/>
    </source>
</evidence>
<dbReference type="STRING" id="1914963.AWW67_11750"/>
<dbReference type="InterPro" id="IPR050250">
    <property type="entry name" value="Macrolide_Exporter_MacB"/>
</dbReference>
<dbReference type="Pfam" id="PF12704">
    <property type="entry name" value="MacB_PCD"/>
    <property type="match status" value="2"/>
</dbReference>
<dbReference type="EMBL" id="LRPB01000048">
    <property type="protein sequence ID" value="KYG79972.1"/>
    <property type="molecule type" value="Genomic_DNA"/>
</dbReference>
<feature type="transmembrane region" description="Helical" evidence="6">
    <location>
        <begin position="436"/>
        <end position="460"/>
    </location>
</feature>
<keyword evidence="2" id="KW-1003">Cell membrane</keyword>
<dbReference type="AlphaFoldDB" id="A0A150XMX5"/>